<organism evidence="1 2">
    <name type="scientific">Zunongwangia profunda</name>
    <dbReference type="NCBI Taxonomy" id="398743"/>
    <lineage>
        <taxon>Bacteria</taxon>
        <taxon>Pseudomonadati</taxon>
        <taxon>Bacteroidota</taxon>
        <taxon>Flavobacteriia</taxon>
        <taxon>Flavobacteriales</taxon>
        <taxon>Flavobacteriaceae</taxon>
        <taxon>Zunongwangia</taxon>
    </lineage>
</organism>
<dbReference type="EMBL" id="DPMF01000411">
    <property type="protein sequence ID" value="HCV82921.1"/>
    <property type="molecule type" value="Genomic_DNA"/>
</dbReference>
<dbReference type="AlphaFoldDB" id="A0A3D5J496"/>
<gene>
    <name evidence="1" type="ORF">DGQ38_17930</name>
</gene>
<sequence>METWVHLFACMVYQYLEGNKLSLHVSFLLDSILKFLASFLFKTRIAIFHSYNTVKSFNKKLLGYAIRLVRETTANPTFCCGEGWEFPPNPKRGNSIG</sequence>
<comment type="caution">
    <text evidence="1">The sequence shown here is derived from an EMBL/GenBank/DDBJ whole genome shotgun (WGS) entry which is preliminary data.</text>
</comment>
<accession>A0A3D5J496</accession>
<protein>
    <submittedName>
        <fullName evidence="1">Uncharacterized protein</fullName>
    </submittedName>
</protein>
<proteinExistence type="predicted"/>
<evidence type="ECO:0000313" key="2">
    <source>
        <dbReference type="Proteomes" id="UP000264330"/>
    </source>
</evidence>
<name>A0A3D5J496_9FLAO</name>
<reference evidence="1 2" key="1">
    <citation type="journal article" date="2018" name="Nat. Biotechnol.">
        <title>A standardized bacterial taxonomy based on genome phylogeny substantially revises the tree of life.</title>
        <authorList>
            <person name="Parks D.H."/>
            <person name="Chuvochina M."/>
            <person name="Waite D.W."/>
            <person name="Rinke C."/>
            <person name="Skarshewski A."/>
            <person name="Chaumeil P.A."/>
            <person name="Hugenholtz P."/>
        </authorList>
    </citation>
    <scope>NUCLEOTIDE SEQUENCE [LARGE SCALE GENOMIC DNA]</scope>
    <source>
        <strain evidence="1">UBA9359</strain>
    </source>
</reference>
<dbReference type="Proteomes" id="UP000264330">
    <property type="component" value="Unassembled WGS sequence"/>
</dbReference>
<evidence type="ECO:0000313" key="1">
    <source>
        <dbReference type="EMBL" id="HCV82921.1"/>
    </source>
</evidence>